<dbReference type="SUPFAM" id="SSF55874">
    <property type="entry name" value="ATPase domain of HSP90 chaperone/DNA topoisomerase II/histidine kinase"/>
    <property type="match status" value="1"/>
</dbReference>
<evidence type="ECO:0000259" key="12">
    <source>
        <dbReference type="PROSITE" id="PS50112"/>
    </source>
</evidence>
<dbReference type="SMART" id="SM00387">
    <property type="entry name" value="HATPase_c"/>
    <property type="match status" value="1"/>
</dbReference>
<feature type="domain" description="PAC" evidence="13">
    <location>
        <begin position="842"/>
        <end position="894"/>
    </location>
</feature>
<dbReference type="GO" id="GO:0006355">
    <property type="term" value="P:regulation of DNA-templated transcription"/>
    <property type="evidence" value="ECO:0007669"/>
    <property type="project" value="InterPro"/>
</dbReference>
<dbReference type="InterPro" id="IPR000700">
    <property type="entry name" value="PAS-assoc_C"/>
</dbReference>
<evidence type="ECO:0000259" key="11">
    <source>
        <dbReference type="PROSITE" id="PS50110"/>
    </source>
</evidence>
<dbReference type="Pfam" id="PF00072">
    <property type="entry name" value="Response_reg"/>
    <property type="match status" value="1"/>
</dbReference>
<dbReference type="RefSeq" id="WP_052216900.1">
    <property type="nucleotide sequence ID" value="NZ_LGTE01000003.1"/>
</dbReference>
<dbReference type="InterPro" id="IPR001610">
    <property type="entry name" value="PAC"/>
</dbReference>
<dbReference type="PANTHER" id="PTHR43304:SF1">
    <property type="entry name" value="PAC DOMAIN-CONTAINING PROTEIN"/>
    <property type="match status" value="1"/>
</dbReference>
<name>A0A0L6W607_9FIRM</name>
<feature type="domain" description="PAC" evidence="13">
    <location>
        <begin position="467"/>
        <end position="519"/>
    </location>
</feature>
<evidence type="ECO:0000259" key="10">
    <source>
        <dbReference type="PROSITE" id="PS50109"/>
    </source>
</evidence>
<protein>
    <recommendedName>
        <fullName evidence="3">Stage 0 sporulation protein A homolog</fullName>
        <ecNumber evidence="2">2.7.13.3</ecNumber>
    </recommendedName>
</protein>
<dbReference type="PRINTS" id="PR00344">
    <property type="entry name" value="BCTRLSENSOR"/>
</dbReference>
<dbReference type="SUPFAM" id="SSF47384">
    <property type="entry name" value="Homodimeric domain of signal transducing histidine kinase"/>
    <property type="match status" value="1"/>
</dbReference>
<dbReference type="InterPro" id="IPR003661">
    <property type="entry name" value="HisK_dim/P_dom"/>
</dbReference>
<dbReference type="PATRIC" id="fig|281456.6.peg.762"/>
<dbReference type="Gene3D" id="3.40.50.2300">
    <property type="match status" value="1"/>
</dbReference>
<evidence type="ECO:0000259" key="13">
    <source>
        <dbReference type="PROSITE" id="PS50113"/>
    </source>
</evidence>
<sequence>MTDKLTSTTNLTREQKRLHLTHDIATWKRLNKLFARFFENIPQAFLSLDNDWKFVSVNKAAEQILQQPRSAIIGKNLWEIFSETADSNFYKELYAAKNKQISVQFEIYHKPCNLWFSVRAVPSGAGLLIYFQDVTWQKWAEEALQASEEKFKCAFEYAPIGMALVSLEGYFLKVNNSLCEMLGFPKVELLSLALKDITHANDMPVEENFMQQLIAGERSTYQIEKRCIHKLGQVVMALTNATLVRNNQGQPLYFVMQLQDITERKKAEEALRKSEAKFKSYINQSIDGIHIVDNEGRYLEVNPAGCAMLGYTEDEMLHMTIADIIASGQTDGFEHFKKLMETGESKGEITARRKDGTEITVEIHAVSLGGGRNMGVVRDITDRKRAEALLQASEERFRQAFNYAPIGMALVSLDGGFLKVNKSLCEILGYTEQEMLSMRFQDITHPEDLDVAVSKRFQMEKGELANYWTEKKYIHKSGRVVHCLLSATLVRDNEGNPSYFVSQIQDITERHLAVQALEEREAMYRTLFEKSQNPIIVIDKKGNYIDCNEEALKFLECDRKKFLTMNVKNTVPPGREGMLKQQRPYWVNGGTVETEYWVNGKVKVMDLTLTKVYWQGQPAMIGIGRDITKQKEDEKALRESEERYRRLVEFFPNTISVIMDGNIVFINRAGATLFGVSDPEELIGRPILDLVHPDHREAVQEKIQTGEKGSVKPVTEEKFLRVDGAVIDVELSLIPYTFKGKPAIQMIIRDITQRKETEGALATERERLAVTLRSIDEGVITADSKGKIVLMNLVAENLTGWSQEEAIGKLLTEVVNVRNEKTGERCADAGTKVLDSGQGITFTEQKILVNRNGTERIIVDSARPICTDSGQIVGVVLVIRDVTDQRKIEEEFLKVEKLESLGILAGGIAHDFNNILTVILGNISLVQMLTPPDSEAYAQLEEMEKVTMQAKDLTKQLLTFAKGGAPILTTASIKQLIRDTVSFVLRGSNVKCEFSMPPDLWAVKVDEGQISQVINNLVINSKQAMPEGGVLKVKAENVYIGTGEFISLAEGRYVKVTVDDQGIGIPEENLPRIFDPYFTTKPKGSGLGLATAYSIIKKHNGHIEVESEPGQGTRFYIYLPASPKQVCSKKNIHSYPLQGKGRVLIMDDEETIRYVVRSMLNHFGYHVEEARDGAEAIKLYRLAKEAGRPFDVVIMDLTIPGGMGGKEAIAKLLDYDPNIKAIVSSGYSNDPIMANYQQYGFIDVVAKPYKMVELSKVVHRVIYGKRMIS</sequence>
<keyword evidence="4 9" id="KW-0597">Phosphoprotein</keyword>
<evidence type="ECO:0000256" key="8">
    <source>
        <dbReference type="ARBA" id="ARBA00024867"/>
    </source>
</evidence>
<keyword evidence="15" id="KW-1185">Reference proteome</keyword>
<dbReference type="PANTHER" id="PTHR43304">
    <property type="entry name" value="PHYTOCHROME-LIKE PROTEIN CPH1"/>
    <property type="match status" value="1"/>
</dbReference>
<comment type="function">
    <text evidence="8">May play the central regulatory role in sporulation. It may be an element of the effector pathway responsible for the activation of sporulation genes in response to nutritional stress. Spo0A may act in concert with spo0H (a sigma factor) to control the expression of some genes that are critical to the sporulation process.</text>
</comment>
<feature type="domain" description="PAC" evidence="13">
    <location>
        <begin position="221"/>
        <end position="273"/>
    </location>
</feature>
<dbReference type="InterPro" id="IPR000014">
    <property type="entry name" value="PAS"/>
</dbReference>
<dbReference type="InterPro" id="IPR013656">
    <property type="entry name" value="PAS_4"/>
</dbReference>
<keyword evidence="7" id="KW-0902">Two-component regulatory system</keyword>
<dbReference type="Gene3D" id="3.30.565.10">
    <property type="entry name" value="Histidine kinase-like ATPase, C-terminal domain"/>
    <property type="match status" value="1"/>
</dbReference>
<evidence type="ECO:0000256" key="5">
    <source>
        <dbReference type="ARBA" id="ARBA00022679"/>
    </source>
</evidence>
<feature type="domain" description="PAS" evidence="12">
    <location>
        <begin position="274"/>
        <end position="317"/>
    </location>
</feature>
<evidence type="ECO:0000256" key="4">
    <source>
        <dbReference type="ARBA" id="ARBA00022553"/>
    </source>
</evidence>
<evidence type="ECO:0000256" key="3">
    <source>
        <dbReference type="ARBA" id="ARBA00018672"/>
    </source>
</evidence>
<dbReference type="InterPro" id="IPR035965">
    <property type="entry name" value="PAS-like_dom_sf"/>
</dbReference>
<dbReference type="EMBL" id="LGTE01000003">
    <property type="protein sequence ID" value="KNZ70534.1"/>
    <property type="molecule type" value="Genomic_DNA"/>
</dbReference>
<dbReference type="Pfam" id="PF02518">
    <property type="entry name" value="HATPase_c"/>
    <property type="match status" value="1"/>
</dbReference>
<feature type="domain" description="PAS" evidence="12">
    <location>
        <begin position="764"/>
        <end position="837"/>
    </location>
</feature>
<dbReference type="CDD" id="cd00130">
    <property type="entry name" value="PAS"/>
    <property type="match status" value="7"/>
</dbReference>
<dbReference type="InterPro" id="IPR001789">
    <property type="entry name" value="Sig_transdc_resp-reg_receiver"/>
</dbReference>
<dbReference type="SMART" id="SM00448">
    <property type="entry name" value="REC"/>
    <property type="match status" value="1"/>
</dbReference>
<dbReference type="InterPro" id="IPR036890">
    <property type="entry name" value="HATPase_C_sf"/>
</dbReference>
<accession>A0A0L6W607</accession>
<comment type="caution">
    <text evidence="14">The sequence shown here is derived from an EMBL/GenBank/DDBJ whole genome shotgun (WGS) entry which is preliminary data.</text>
</comment>
<evidence type="ECO:0000256" key="7">
    <source>
        <dbReference type="ARBA" id="ARBA00023012"/>
    </source>
</evidence>
<comment type="catalytic activity">
    <reaction evidence="1">
        <text>ATP + protein L-histidine = ADP + protein N-phospho-L-histidine.</text>
        <dbReference type="EC" id="2.7.13.3"/>
    </reaction>
</comment>
<dbReference type="InterPro" id="IPR052162">
    <property type="entry name" value="Sensor_kinase/Photoreceptor"/>
</dbReference>
<feature type="domain" description="Histidine kinase" evidence="10">
    <location>
        <begin position="907"/>
        <end position="1123"/>
    </location>
</feature>
<dbReference type="InterPro" id="IPR004358">
    <property type="entry name" value="Sig_transdc_His_kin-like_C"/>
</dbReference>
<feature type="domain" description="PAS" evidence="12">
    <location>
        <begin position="147"/>
        <end position="217"/>
    </location>
</feature>
<dbReference type="CDD" id="cd00082">
    <property type="entry name" value="HisKA"/>
    <property type="match status" value="1"/>
</dbReference>
<feature type="domain" description="Response regulatory" evidence="11">
    <location>
        <begin position="1142"/>
        <end position="1262"/>
    </location>
</feature>
<dbReference type="InterPro" id="IPR036097">
    <property type="entry name" value="HisK_dim/P_sf"/>
</dbReference>
<dbReference type="InterPro" id="IPR005467">
    <property type="entry name" value="His_kinase_dom"/>
</dbReference>
<dbReference type="SMART" id="SM00388">
    <property type="entry name" value="HisKA"/>
    <property type="match status" value="1"/>
</dbReference>
<dbReference type="Gene3D" id="3.30.450.20">
    <property type="entry name" value="PAS domain"/>
    <property type="match status" value="7"/>
</dbReference>
<dbReference type="PROSITE" id="PS50113">
    <property type="entry name" value="PAC"/>
    <property type="match status" value="3"/>
</dbReference>
<dbReference type="PROSITE" id="PS50112">
    <property type="entry name" value="PAS"/>
    <property type="match status" value="6"/>
</dbReference>
<dbReference type="InterPro" id="IPR013767">
    <property type="entry name" value="PAS_fold"/>
</dbReference>
<dbReference type="Gene3D" id="1.10.287.130">
    <property type="match status" value="1"/>
</dbReference>
<dbReference type="SUPFAM" id="SSF55785">
    <property type="entry name" value="PYP-like sensor domain (PAS domain)"/>
    <property type="match status" value="7"/>
</dbReference>
<evidence type="ECO:0000256" key="6">
    <source>
        <dbReference type="ARBA" id="ARBA00022777"/>
    </source>
</evidence>
<feature type="domain" description="PAS" evidence="12">
    <location>
        <begin position="640"/>
        <end position="710"/>
    </location>
</feature>
<keyword evidence="6 14" id="KW-0418">Kinase</keyword>
<evidence type="ECO:0000256" key="9">
    <source>
        <dbReference type="PROSITE-ProRule" id="PRU00169"/>
    </source>
</evidence>
<dbReference type="AlphaFoldDB" id="A0A0L6W607"/>
<dbReference type="PROSITE" id="PS50110">
    <property type="entry name" value="RESPONSE_REGULATORY"/>
    <property type="match status" value="1"/>
</dbReference>
<feature type="domain" description="PAS" evidence="12">
    <location>
        <begin position="30"/>
        <end position="100"/>
    </location>
</feature>
<dbReference type="GO" id="GO:0000155">
    <property type="term" value="F:phosphorelay sensor kinase activity"/>
    <property type="evidence" value="ECO:0007669"/>
    <property type="project" value="InterPro"/>
</dbReference>
<dbReference type="NCBIfam" id="TIGR00229">
    <property type="entry name" value="sensory_box"/>
    <property type="match status" value="7"/>
</dbReference>
<evidence type="ECO:0000313" key="14">
    <source>
        <dbReference type="EMBL" id="KNZ70534.1"/>
    </source>
</evidence>
<reference evidence="15" key="1">
    <citation type="submission" date="2015-07" db="EMBL/GenBank/DDBJ databases">
        <title>Complete Genome of Thermincola ferriacetica strain Z-0001T.</title>
        <authorList>
            <person name="Lusk B."/>
            <person name="Badalamenti J.P."/>
            <person name="Parameswaran P."/>
            <person name="Bond D.R."/>
            <person name="Torres C.I."/>
        </authorList>
    </citation>
    <scope>NUCLEOTIDE SEQUENCE [LARGE SCALE GENOMIC DNA]</scope>
    <source>
        <strain evidence="15">Z-0001</strain>
    </source>
</reference>
<dbReference type="SMART" id="SM00091">
    <property type="entry name" value="PAS"/>
    <property type="match status" value="7"/>
</dbReference>
<evidence type="ECO:0000256" key="2">
    <source>
        <dbReference type="ARBA" id="ARBA00012438"/>
    </source>
</evidence>
<dbReference type="SMART" id="SM00086">
    <property type="entry name" value="PAC"/>
    <property type="match status" value="6"/>
</dbReference>
<organism evidence="14 15">
    <name type="scientific">Thermincola ferriacetica</name>
    <dbReference type="NCBI Taxonomy" id="281456"/>
    <lineage>
        <taxon>Bacteria</taxon>
        <taxon>Bacillati</taxon>
        <taxon>Bacillota</taxon>
        <taxon>Clostridia</taxon>
        <taxon>Eubacteriales</taxon>
        <taxon>Thermincolaceae</taxon>
        <taxon>Thermincola</taxon>
    </lineage>
</organism>
<dbReference type="CDD" id="cd00156">
    <property type="entry name" value="REC"/>
    <property type="match status" value="1"/>
</dbReference>
<dbReference type="InterPro" id="IPR003594">
    <property type="entry name" value="HATPase_dom"/>
</dbReference>
<feature type="modified residue" description="4-aspartylphosphate" evidence="9">
    <location>
        <position position="1196"/>
    </location>
</feature>
<evidence type="ECO:0000313" key="15">
    <source>
        <dbReference type="Proteomes" id="UP000037175"/>
    </source>
</evidence>
<dbReference type="Pfam" id="PF13426">
    <property type="entry name" value="PAS_9"/>
    <property type="match status" value="3"/>
</dbReference>
<dbReference type="PROSITE" id="PS50109">
    <property type="entry name" value="HIS_KIN"/>
    <property type="match status" value="1"/>
</dbReference>
<evidence type="ECO:0000256" key="1">
    <source>
        <dbReference type="ARBA" id="ARBA00000085"/>
    </source>
</evidence>
<dbReference type="EC" id="2.7.13.3" evidence="2"/>
<dbReference type="Pfam" id="PF08448">
    <property type="entry name" value="PAS_4"/>
    <property type="match status" value="1"/>
</dbReference>
<feature type="domain" description="PAS" evidence="12">
    <location>
        <begin position="393"/>
        <end position="448"/>
    </location>
</feature>
<dbReference type="Proteomes" id="UP000037175">
    <property type="component" value="Unassembled WGS sequence"/>
</dbReference>
<proteinExistence type="predicted"/>
<dbReference type="Pfam" id="PF00989">
    <property type="entry name" value="PAS"/>
    <property type="match status" value="3"/>
</dbReference>
<keyword evidence="5" id="KW-0808">Transferase</keyword>
<dbReference type="InterPro" id="IPR011006">
    <property type="entry name" value="CheY-like_superfamily"/>
</dbReference>
<gene>
    <name evidence="14" type="ORF">Tfer_0716</name>
</gene>
<dbReference type="SUPFAM" id="SSF52172">
    <property type="entry name" value="CheY-like"/>
    <property type="match status" value="1"/>
</dbReference>